<sequence length="97" mass="10783">MTSSIVQMTHAIHGAASGMEFSAVHTLLARGVQITVCDLSEWNFEALPVSPRTIHPVLHKDLDVTDHSAIDWFFHETLERLGSLKTSQILWVMAVMA</sequence>
<dbReference type="EMBL" id="LJBN01000119">
    <property type="protein sequence ID" value="OOQ88351.1"/>
    <property type="molecule type" value="Genomic_DNA"/>
</dbReference>
<evidence type="ECO:0000313" key="1">
    <source>
        <dbReference type="EMBL" id="OOQ88351.1"/>
    </source>
</evidence>
<gene>
    <name evidence="1" type="ORF">PEBR_13572</name>
</gene>
<dbReference type="Gene3D" id="3.40.50.720">
    <property type="entry name" value="NAD(P)-binding Rossmann-like Domain"/>
    <property type="match status" value="1"/>
</dbReference>
<accession>A0A1S9RSQ4</accession>
<evidence type="ECO:0000313" key="2">
    <source>
        <dbReference type="Proteomes" id="UP000190744"/>
    </source>
</evidence>
<dbReference type="SUPFAM" id="SSF51735">
    <property type="entry name" value="NAD(P)-binding Rossmann-fold domains"/>
    <property type="match status" value="1"/>
</dbReference>
<organism evidence="1 2">
    <name type="scientific">Penicillium brasilianum</name>
    <dbReference type="NCBI Taxonomy" id="104259"/>
    <lineage>
        <taxon>Eukaryota</taxon>
        <taxon>Fungi</taxon>
        <taxon>Dikarya</taxon>
        <taxon>Ascomycota</taxon>
        <taxon>Pezizomycotina</taxon>
        <taxon>Eurotiomycetes</taxon>
        <taxon>Eurotiomycetidae</taxon>
        <taxon>Eurotiales</taxon>
        <taxon>Aspergillaceae</taxon>
        <taxon>Penicillium</taxon>
    </lineage>
</organism>
<dbReference type="Proteomes" id="UP000190744">
    <property type="component" value="Unassembled WGS sequence"/>
</dbReference>
<comment type="caution">
    <text evidence="1">The sequence shown here is derived from an EMBL/GenBank/DDBJ whole genome shotgun (WGS) entry which is preliminary data.</text>
</comment>
<reference evidence="2" key="1">
    <citation type="submission" date="2015-09" db="EMBL/GenBank/DDBJ databases">
        <authorList>
            <person name="Fill T.P."/>
            <person name="Baretta J.F."/>
            <person name="de Almeida L.G."/>
            <person name="Rocha M."/>
            <person name="de Souza D.H."/>
            <person name="Malavazi I."/>
            <person name="Cerdeira L.T."/>
            <person name="Hong H."/>
            <person name="Samborskyy M."/>
            <person name="de Vasconcelos A.T."/>
            <person name="Leadlay P."/>
            <person name="Rodrigues-Filho E."/>
        </authorList>
    </citation>
    <scope>NUCLEOTIDE SEQUENCE [LARGE SCALE GENOMIC DNA]</scope>
    <source>
        <strain evidence="2">LaBioMMi 136</strain>
    </source>
</reference>
<proteinExistence type="predicted"/>
<protein>
    <submittedName>
        <fullName evidence="1">Uncharacterized protein</fullName>
    </submittedName>
</protein>
<name>A0A1S9RSQ4_PENBI</name>
<dbReference type="InterPro" id="IPR036291">
    <property type="entry name" value="NAD(P)-bd_dom_sf"/>
</dbReference>
<dbReference type="AlphaFoldDB" id="A0A1S9RSQ4"/>